<dbReference type="EMBL" id="BNAG01000001">
    <property type="protein sequence ID" value="GHE50303.1"/>
    <property type="molecule type" value="Genomic_DNA"/>
</dbReference>
<dbReference type="RefSeq" id="WP_189628142.1">
    <property type="nucleotide sequence ID" value="NZ_BNAG01000001.1"/>
</dbReference>
<accession>A0ABQ3HZ96</accession>
<sequence>MERREALKNIGFGSAALFSSSLLFGALQSCSPQPKVDWVPVLLTPEEAAQLEKICEGICPKTETPGATEAGVANHIDQALSVLNTDKEADYFRRGMAVFVKNFDANQDVKFNKATTEQITAAINEYFKKYDENPDILKRYRSTFNDPGEKTDEFLETHFVTNVVDSTFYSYFTSELVGEEVMPYDPIPVKYEGCLPYEPGQKSWASV</sequence>
<comment type="caution">
    <text evidence="1">The sequence shown here is derived from an EMBL/GenBank/DDBJ whole genome shotgun (WGS) entry which is preliminary data.</text>
</comment>
<proteinExistence type="predicted"/>
<evidence type="ECO:0000313" key="2">
    <source>
        <dbReference type="Proteomes" id="UP000658258"/>
    </source>
</evidence>
<keyword evidence="2" id="KW-1185">Reference proteome</keyword>
<evidence type="ECO:0008006" key="3">
    <source>
        <dbReference type="Google" id="ProtNLM"/>
    </source>
</evidence>
<organism evidence="1 2">
    <name type="scientific">Roseivirga thermotolerans</name>
    <dbReference type="NCBI Taxonomy" id="1758176"/>
    <lineage>
        <taxon>Bacteria</taxon>
        <taxon>Pseudomonadati</taxon>
        <taxon>Bacteroidota</taxon>
        <taxon>Cytophagia</taxon>
        <taxon>Cytophagales</taxon>
        <taxon>Roseivirgaceae</taxon>
        <taxon>Roseivirga</taxon>
    </lineage>
</organism>
<dbReference type="InterPro" id="IPR027056">
    <property type="entry name" value="Gluconate_2DH_su3"/>
</dbReference>
<reference evidence="2" key="1">
    <citation type="journal article" date="2019" name="Int. J. Syst. Evol. Microbiol.">
        <title>The Global Catalogue of Microorganisms (GCM) 10K type strain sequencing project: providing services to taxonomists for standard genome sequencing and annotation.</title>
        <authorList>
            <consortium name="The Broad Institute Genomics Platform"/>
            <consortium name="The Broad Institute Genome Sequencing Center for Infectious Disease"/>
            <person name="Wu L."/>
            <person name="Ma J."/>
        </authorList>
    </citation>
    <scope>NUCLEOTIDE SEQUENCE [LARGE SCALE GENOMIC DNA]</scope>
    <source>
        <strain evidence="2">CGMCC 1.15111</strain>
    </source>
</reference>
<dbReference type="Pfam" id="PF13618">
    <property type="entry name" value="Gluconate_2-dh3"/>
    <property type="match status" value="1"/>
</dbReference>
<protein>
    <recommendedName>
        <fullName evidence="3">Gluconate 2-dehydrogenase subunit 3 family protein</fullName>
    </recommendedName>
</protein>
<evidence type="ECO:0000313" key="1">
    <source>
        <dbReference type="EMBL" id="GHE50303.1"/>
    </source>
</evidence>
<dbReference type="PROSITE" id="PS51257">
    <property type="entry name" value="PROKAR_LIPOPROTEIN"/>
    <property type="match status" value="1"/>
</dbReference>
<dbReference type="Proteomes" id="UP000658258">
    <property type="component" value="Unassembled WGS sequence"/>
</dbReference>
<gene>
    <name evidence="1" type="ORF">GCM10011340_00100</name>
</gene>
<name>A0ABQ3HZ96_9BACT</name>